<evidence type="ECO:0000313" key="3">
    <source>
        <dbReference type="EMBL" id="KAK3577025.1"/>
    </source>
</evidence>
<evidence type="ECO:0000256" key="2">
    <source>
        <dbReference type="SAM" id="SignalP"/>
    </source>
</evidence>
<protein>
    <submittedName>
        <fullName evidence="3">Uncharacterized protein</fullName>
    </submittedName>
</protein>
<feature type="chain" id="PRO_5042828473" evidence="2">
    <location>
        <begin position="22"/>
        <end position="103"/>
    </location>
</feature>
<reference evidence="3" key="2">
    <citation type="journal article" date="2021" name="Genome Biol. Evol.">
        <title>Developing a high-quality reference genome for a parasitic bivalve with doubly uniparental inheritance (Bivalvia: Unionida).</title>
        <authorList>
            <person name="Smith C.H."/>
        </authorList>
    </citation>
    <scope>NUCLEOTIDE SEQUENCE</scope>
    <source>
        <strain evidence="3">CHS0354</strain>
        <tissue evidence="3">Mantle</tissue>
    </source>
</reference>
<proteinExistence type="predicted"/>
<dbReference type="Proteomes" id="UP001195483">
    <property type="component" value="Unassembled WGS sequence"/>
</dbReference>
<sequence>MNKSACLSLIVISCTMGLVCSTYSSYGSYSSSYKGINSGSTYYQKVPVPIYRPVPVPIPLTKGIGGYGFGGLSGVFGGNGFGNNGVSSLIAVVIIISLLRNFL</sequence>
<name>A0AAE0RPA9_9BIVA</name>
<reference evidence="3" key="3">
    <citation type="submission" date="2023-05" db="EMBL/GenBank/DDBJ databases">
        <authorList>
            <person name="Smith C.H."/>
        </authorList>
    </citation>
    <scope>NUCLEOTIDE SEQUENCE</scope>
    <source>
        <strain evidence="3">CHS0354</strain>
        <tissue evidence="3">Mantle</tissue>
    </source>
</reference>
<evidence type="ECO:0000313" key="4">
    <source>
        <dbReference type="Proteomes" id="UP001195483"/>
    </source>
</evidence>
<feature type="signal peptide" evidence="2">
    <location>
        <begin position="1"/>
        <end position="21"/>
    </location>
</feature>
<feature type="transmembrane region" description="Helical" evidence="1">
    <location>
        <begin position="81"/>
        <end position="99"/>
    </location>
</feature>
<evidence type="ECO:0000256" key="1">
    <source>
        <dbReference type="SAM" id="Phobius"/>
    </source>
</evidence>
<dbReference type="AlphaFoldDB" id="A0AAE0RPA9"/>
<keyword evidence="1" id="KW-1133">Transmembrane helix</keyword>
<keyword evidence="2" id="KW-0732">Signal</keyword>
<organism evidence="3 4">
    <name type="scientific">Potamilus streckersoni</name>
    <dbReference type="NCBI Taxonomy" id="2493646"/>
    <lineage>
        <taxon>Eukaryota</taxon>
        <taxon>Metazoa</taxon>
        <taxon>Spiralia</taxon>
        <taxon>Lophotrochozoa</taxon>
        <taxon>Mollusca</taxon>
        <taxon>Bivalvia</taxon>
        <taxon>Autobranchia</taxon>
        <taxon>Heteroconchia</taxon>
        <taxon>Palaeoheterodonta</taxon>
        <taxon>Unionida</taxon>
        <taxon>Unionoidea</taxon>
        <taxon>Unionidae</taxon>
        <taxon>Ambleminae</taxon>
        <taxon>Lampsilini</taxon>
        <taxon>Potamilus</taxon>
    </lineage>
</organism>
<keyword evidence="1" id="KW-0472">Membrane</keyword>
<comment type="caution">
    <text evidence="3">The sequence shown here is derived from an EMBL/GenBank/DDBJ whole genome shotgun (WGS) entry which is preliminary data.</text>
</comment>
<keyword evidence="4" id="KW-1185">Reference proteome</keyword>
<accession>A0AAE0RPA9</accession>
<reference evidence="3" key="1">
    <citation type="journal article" date="2021" name="Genome Biol. Evol.">
        <title>A High-Quality Reference Genome for a Parasitic Bivalve with Doubly Uniparental Inheritance (Bivalvia: Unionida).</title>
        <authorList>
            <person name="Smith C.H."/>
        </authorList>
    </citation>
    <scope>NUCLEOTIDE SEQUENCE</scope>
    <source>
        <strain evidence="3">CHS0354</strain>
    </source>
</reference>
<dbReference type="EMBL" id="JAEAOA010000257">
    <property type="protein sequence ID" value="KAK3577025.1"/>
    <property type="molecule type" value="Genomic_DNA"/>
</dbReference>
<keyword evidence="1" id="KW-0812">Transmembrane</keyword>
<gene>
    <name evidence="3" type="ORF">CHS0354_003094</name>
</gene>